<reference evidence="4 5" key="1">
    <citation type="journal article" date="2016" name="Sci. Rep.">
        <title>Peltaster fructicola genome reveals evolution from an invasive phytopathogen to an ectophytic parasite.</title>
        <authorList>
            <person name="Xu C."/>
            <person name="Chen H."/>
            <person name="Gleason M.L."/>
            <person name="Xu J.R."/>
            <person name="Liu H."/>
            <person name="Zhang R."/>
            <person name="Sun G."/>
        </authorList>
    </citation>
    <scope>NUCLEOTIDE SEQUENCE [LARGE SCALE GENOMIC DNA]</scope>
    <source>
        <strain evidence="4 5">LNHT1506</strain>
    </source>
</reference>
<evidence type="ECO:0000256" key="2">
    <source>
        <dbReference type="SAM" id="Phobius"/>
    </source>
</evidence>
<proteinExistence type="predicted"/>
<evidence type="ECO:0000259" key="3">
    <source>
        <dbReference type="Pfam" id="PF06916"/>
    </source>
</evidence>
<feature type="domain" description="DUF1279" evidence="3">
    <location>
        <begin position="92"/>
        <end position="225"/>
    </location>
</feature>
<keyword evidence="2" id="KW-1133">Transmembrane helix</keyword>
<dbReference type="OrthoDB" id="426386at2759"/>
<name>A0A6H0XT42_9PEZI</name>
<feature type="compositionally biased region" description="Polar residues" evidence="1">
    <location>
        <begin position="69"/>
        <end position="81"/>
    </location>
</feature>
<gene>
    <name evidence="4" type="ORF">AMS68_003421</name>
</gene>
<dbReference type="PANTHER" id="PTHR21377">
    <property type="entry name" value="PROTEIN FAM210B, MITOCHONDRIAL"/>
    <property type="match status" value="1"/>
</dbReference>
<dbReference type="Pfam" id="PF06916">
    <property type="entry name" value="FAM210A-B_dom"/>
    <property type="match status" value="1"/>
</dbReference>
<keyword evidence="2" id="KW-0812">Transmembrane</keyword>
<dbReference type="EMBL" id="CP051140">
    <property type="protein sequence ID" value="QIW97903.1"/>
    <property type="molecule type" value="Genomic_DNA"/>
</dbReference>
<organism evidence="4 5">
    <name type="scientific">Peltaster fructicola</name>
    <dbReference type="NCBI Taxonomy" id="286661"/>
    <lineage>
        <taxon>Eukaryota</taxon>
        <taxon>Fungi</taxon>
        <taxon>Dikarya</taxon>
        <taxon>Ascomycota</taxon>
        <taxon>Pezizomycotina</taxon>
        <taxon>Dothideomycetes</taxon>
        <taxon>Dothideomycetes incertae sedis</taxon>
        <taxon>Peltaster</taxon>
    </lineage>
</organism>
<dbReference type="PANTHER" id="PTHR21377:SF0">
    <property type="entry name" value="PROTEIN FAM210B, MITOCHONDRIAL"/>
    <property type="match status" value="1"/>
</dbReference>
<evidence type="ECO:0000256" key="1">
    <source>
        <dbReference type="SAM" id="MobiDB-lite"/>
    </source>
</evidence>
<evidence type="ECO:0000313" key="5">
    <source>
        <dbReference type="Proteomes" id="UP000503462"/>
    </source>
</evidence>
<dbReference type="Proteomes" id="UP000503462">
    <property type="component" value="Chromosome 2"/>
</dbReference>
<protein>
    <recommendedName>
        <fullName evidence="3">DUF1279 domain-containing protein</fullName>
    </recommendedName>
</protein>
<dbReference type="AlphaFoldDB" id="A0A6H0XT42"/>
<accession>A0A6H0XT42</accession>
<feature type="region of interest" description="Disordered" evidence="1">
    <location>
        <begin position="60"/>
        <end position="81"/>
    </location>
</feature>
<keyword evidence="5" id="KW-1185">Reference proteome</keyword>
<dbReference type="GO" id="GO:0005739">
    <property type="term" value="C:mitochondrion"/>
    <property type="evidence" value="ECO:0007669"/>
    <property type="project" value="TreeGrafter"/>
</dbReference>
<dbReference type="InterPro" id="IPR009688">
    <property type="entry name" value="FAM210A/B-like_dom"/>
</dbReference>
<sequence>MMRSVMSRVLRDTARVANPIRAQTTIRVTTSRSISQLSSHQTRTQSILASARSLTRSRASQIKSRHYSTNKPAPDVTSQLGSPAPKLGLKDKLKELFKKYGYLSVGVYLALSALDFPFCFLAVRLAGPERIGQLENRILSTISPYTAPVWHFIEPVAGPVVHASKAVLARMWRGIVITAGYTPSDGEHSEKNGAASIWTQLAIAYGIHKTLLIFLRVPLTAALTPRIARSLQKRGWKIGSSSSST</sequence>
<keyword evidence="2" id="KW-0472">Membrane</keyword>
<dbReference type="InterPro" id="IPR045866">
    <property type="entry name" value="FAM210A/B-like"/>
</dbReference>
<evidence type="ECO:0000313" key="4">
    <source>
        <dbReference type="EMBL" id="QIW97903.1"/>
    </source>
</evidence>
<feature type="transmembrane region" description="Helical" evidence="2">
    <location>
        <begin position="100"/>
        <end position="123"/>
    </location>
</feature>